<evidence type="ECO:0000313" key="3">
    <source>
        <dbReference type="EMBL" id="CAL6029212.1"/>
    </source>
</evidence>
<dbReference type="Proteomes" id="UP001642409">
    <property type="component" value="Unassembled WGS sequence"/>
</dbReference>
<dbReference type="EMBL" id="CATOUU010000695">
    <property type="protein sequence ID" value="CAI9941680.1"/>
    <property type="molecule type" value="Genomic_DNA"/>
</dbReference>
<evidence type="ECO:0000313" key="2">
    <source>
        <dbReference type="EMBL" id="CAI9941680.1"/>
    </source>
</evidence>
<evidence type="ECO:0000256" key="1">
    <source>
        <dbReference type="SAM" id="Phobius"/>
    </source>
</evidence>
<keyword evidence="1" id="KW-1133">Transmembrane helix</keyword>
<gene>
    <name evidence="2" type="ORF">HINF_LOCUS29325</name>
    <name evidence="3" type="ORF">HINF_LOCUS32181</name>
</gene>
<keyword evidence="1" id="KW-0472">Membrane</keyword>
<keyword evidence="1" id="KW-0812">Transmembrane</keyword>
<organism evidence="2">
    <name type="scientific">Hexamita inflata</name>
    <dbReference type="NCBI Taxonomy" id="28002"/>
    <lineage>
        <taxon>Eukaryota</taxon>
        <taxon>Metamonada</taxon>
        <taxon>Diplomonadida</taxon>
        <taxon>Hexamitidae</taxon>
        <taxon>Hexamitinae</taxon>
        <taxon>Hexamita</taxon>
    </lineage>
</organism>
<reference evidence="2" key="1">
    <citation type="submission" date="2023-06" db="EMBL/GenBank/DDBJ databases">
        <authorList>
            <person name="Kurt Z."/>
        </authorList>
    </citation>
    <scope>NUCLEOTIDE SEQUENCE</scope>
</reference>
<dbReference type="SMART" id="SM01411">
    <property type="entry name" value="Ephrin_rec_like"/>
    <property type="match status" value="7"/>
</dbReference>
<feature type="transmembrane region" description="Helical" evidence="1">
    <location>
        <begin position="5151"/>
        <end position="5172"/>
    </location>
</feature>
<accession>A0AA86U446</accession>
<name>A0AA86U446_9EUKA</name>
<dbReference type="EMBL" id="CAXDID020000109">
    <property type="protein sequence ID" value="CAL6029212.1"/>
    <property type="molecule type" value="Genomic_DNA"/>
</dbReference>
<protein>
    <submittedName>
        <fullName evidence="2">Uncharacterized protein</fullName>
    </submittedName>
</protein>
<comment type="caution">
    <text evidence="2">The sequence shown here is derived from an EMBL/GenBank/DDBJ whole genome shotgun (WGS) entry which is preliminary data.</text>
</comment>
<keyword evidence="4" id="KW-1185">Reference proteome</keyword>
<proteinExistence type="predicted"/>
<evidence type="ECO:0000313" key="4">
    <source>
        <dbReference type="Proteomes" id="UP001642409"/>
    </source>
</evidence>
<reference evidence="3 4" key="2">
    <citation type="submission" date="2024-07" db="EMBL/GenBank/DDBJ databases">
        <authorList>
            <person name="Akdeniz Z."/>
        </authorList>
    </citation>
    <scope>NUCLEOTIDE SEQUENCE [LARGE SCALE GENOMIC DNA]</scope>
</reference>
<sequence length="5227" mass="573509">MLSFSQQYLDILPLLQIQVSQPVDLVVNANFQQFNLSVNSFYSVDLNELRSNEQNNQIRSKTACPAPTPLLFQSTCVSSCPLHHSIVNNECVPLLFDQKNLNFGRIWVPTTLNSSWDLNICDLNNCPVPMNVVNLNSLHGANNQFFGFNLSENVQISNGLIIITSDISTSNESLKVSLVSGSGKLLNIQIQGTVNIQVSNNTKTIVLSKMYGNVPGTVITRQLAGQNVSSKIKFLVNGVKITADNQTIPTLPNTVIRLVNSFEEAMSAAELGADPSGYVMNVGPAPKTVAQMVADGELFSSSVVVANRSGPAQTLQVYTAFDPVLYPNAYQDYYPSAYSVYLEKMDQISGLEQYYFGVFDTLLNAPVTASDVRMVVYAGETKSVMVMDNRYLVVCNNGQLFDVVLKVCVARNTCLAASNKYIFKAMCVKQCPNLYRFANIGTEKICYQQCPFNLGYADPAFIDLSNSLNNMCILCSGATLKVDSTGCVASCAGGLFSFNKGCYSACPSGTIQSGSTCFAPMSESDCPSGFYIILSTFSTNQYFNKCSSSRPAGLFQSAPGSQTYTWSCAGRVLLNGSCDTTNAIPCSDQSGLTILPVINTVGSTNFCQLACFTQNVNNSNICSATCPQMQYPQWLTGICLNCITTIYDGGLFWNRMNAKCVPTCNYVNQTNSQICEVQNNATNCPFYITAGSSQFLCIRQCQPNCYISSNLCVMSCPLAQIYIQSDRKNCGATCLANEKIIVQSATEVYCVQQCPWNYQVINQSVYSTYQQCIPQIPFVINTNMCALMLQQRIWKSYYQCELQNTLNLRQWTNYQSITLGDSSINMESVIVTNLAFDGSSFALLQIPSTSHLSNGLFIVDTEIDMGFATYSSLLDIHVSLFDRVYSDVINVIVCGNIKITNVNPAVTKIVLSKLFGNVNVPLSQRVGAGSIFTNVSSSLRFFVNGDEITTDNQVVSSIPSTTIRLVNSFEEAMNAAELGADPSGYVMNVGPAPKTVAQMVTDGELFSSSVVVANRSGPAQTLQVYTAFDPVLFPNAYQDYYPSAYSVYLEKMEQISGLEQYYFGVFDTILNAPVTASDARMVVYAGETKSVMVMDNRYLVVCNNGQLFDVVLKVCVARNTCLAASNKYIFKAMCVKQCPNLYRFVNIGTEKICYQQCPFNLGYADPAFIDLSNSLNNMCILCSGATPKVDSTGCVASCAGGLFSFSKGCYSACPSGTIQSGSSCTAPTSESDCPSGFYIILSTFSTNQYFNKCSSSRPAGLFQSAPNSQTYTWSCAGRVLLNGSCDITNAIPCSDQSGLTILPVINTVGSTNFCQLACFTQNVNNSNICSATCQQMQYPQWLTGICLNCITTIYDGGLFWNRMNAKCVPTCNYVNQTNSQICEVQNNATNCPFYITAGPSQFLCIRQCHPNCYISSNLCVMSCPLAQIYIQSDRKNCGATCLANEKIIVQSASEVYCVQQCPWNYQVINQNVYSTYQQCIPQIPFAINTNMCALMLQQRIWKSYNQCELQNTLNLRQWTNYQSITLGDSSINMESVIVTNLAFDGSSFALLQIPSTSHLTNGLFIVDTEIDMGQATYSSLLDIHVSLFDRVYSDVKNVVVCGNIKLTNVNSAVTKIVLSKLFGNVNVPLSQRVGAGSSFTNVSSSLRFFVNGDEITADNQVVSSIPSTTIKLVNSFEEAMSAAELGADPSGYVMNVGPAPKTVAQMVADGELFSSSVVVANRSGPAQTLQVYTAFDPVLYPNAYQDYYPSAYSVYLEKMDQISGLEQYYFGVFDTLLNAPVTASDVRMVVYAGETKSVMVMDNRYLVVCNNGQLFDVVLKVCVARNTCLAASNKYIFKAMCVKQCPNLYRFANIGTEKICYQQCPFNLGYADPAFIDLSNSLNNMCILCSGATLKVDSTGCVASCAGGLFSFNKGCYSACPSGTIQSGSTCTAPMSESDCPSGFYIILSTFSTNQYFNKCSSSRPAGLFQSAPGSQTYTWSCAGRVLLNGSCDTTNAIPCSDQSGLTILPVINTVGSTNFCQLACFTQNVNNSNICSATCPQMQYPQWLTGICLNCITTIYDGGLFWNRMNAKCVPTCDYVNQTNSQICEVQNNATNCPFYITAGPSQFLCIRQCQPNCYISSNLCVMSCPLAQIYIQSDRKNCGATCLANEKIIVQSASEVYCVQQCPWNYQVINQNVYSTYQQCIPQIPFAINTNMCALMLQQRIWKSYNQCELQNTLNLRQWTNYQSITLGDSSINMESVIVTNLAFDGSSFALLQIPSTSHLTNGLFIVDTEIDMGQATYSSLLDIHVSLFDRVYSDVKNVVVCGNIKLTNVNSAVTKIVLSKLFGNVNVPLSQRVGAGSSFTNVSSSLRFFVNGDEITADNQVVSSIPSTTIKLVNSFEEAMSAAELGADPSGYVMNVGPAPKTVAQMVADGELFSSSVVVANRSGPAQTLQVYTAFDPVLYPNAYQDYYPSAYSVYLEKMDQISGLEQYYFGVFDTLLNAPVTASDVRMVVYAGETKSVMVMDNRYLVVCNNGQLFDVVLKVCVARNTCLAASNKYIFKAMCVKQCPNLYRFANIGTEKICYQQCPFNLGYADPAFIDLSNSLNNMCILCSGATLKVDSTGCVASCAGGLFSFNKGCYSACPSGTIQSGSTCTAPMSESDCPSGFYIILSTFSTNQYFNKCSSSRPAGLFQSAPGSQTYTWSCAGRVLLNGSCDTTNAIPCSDQSGLTILPVINTVGSTNFCQLACFTQNVNNSNICSATCPQMQYPQWLTGICLNCITTIYDGGLFWNRMNAKCVPTCNYVNQSQLQKICEQSTDNINCPVIVNINICLLQCLNDFYLNNISTPKVCSANNCNETNGKYINQGLKLCFACTDNYYSDFSMIICAMDNCVTQTDGYFYHFNSSYKICVSQADCFTAGNYYVGSFTSKVCSIDKCQQTQGYYYKDSLDHKICLDCADISTNYYIDYNLKWCSNDQCFSETVGNHKYYYVSINGAKICSNCTSNIFEEEVVDGARCSSDSCLVTSNGVYHLNANLSKICDLCAINLFTDASLTQCRRNPSDCTSTSNIYKFAPDGIKKFCYSCDQVTDYLYGLECKSAKCQYFISFQQVGVSLNQCSLDACVSQTAGVYQYKTGVITDDLVCTPCTGTFMYLSDLLCSDVECEFYHSYPQLSTPTKLCSTCVQYMTISGKKVCDLCTGLYLPTYLYKYGNECKNTTCPFFLALADKTCSETCAETNGLFYVDGPKICTPCDGTNGFTYKTGLQCSQTPCEYYTDLTLKECSTGTCPETNNVFYTAGLDKICMWCAQDGFKMFNGTCYEKCPAAAPFLLINQKQCDTACHGQTIYQIGDQKNCLISCDSQYYLGQAENSYQICINCSADKIAERNTNQCILKTNCIYFNFDIPVCESGLGLTCQKIKIKDTNTFYCMQNCTGYLEYQNQCYSKCPDGTLVDSTGTICVTTCSFYRLINILGVLQPQCQLDTCNDYQYLQSSTNNQVIGCFVQCPAGTIKTRQMTCVDTCTIYDQYPSPNFCETPGSQYCINYRILTTNVYVCTICTSQEFYIGIECVQNCDNQFVLASNKSICTSNCGLYPKGYINSTFNNVHVSICYETCPFNYPEYDTQTLMQTQRCFASNCSITGKYLEVNLKCVTICASKCYIVSLEQDNRFQCQDINATCERHIINDGMKECYSACPLVNPFLNGSECLKSCDPYMNDPKSPTQKLCLLSCGGVNPPYTLNDADGRTQCTSSCGDLFVQQVGKKFSCVSFCQFYTWDGSSKICTSTCEYYRIDPVKDKLAYWCSDSCAALNMIYSVVDGFGKNQCVSSCPAAYPFLDGIVCKDYCLFIVEQQITDVSKFKCQTGPCPKFYQLYPTDNSIRICRQNCVGSAPYIFGSQCVSNCGLSANKYVGPDGLTCVSTCSGETAMNETAPVWFCDSQCDFYSDSGAKTCSSAGTTSNPYRQVYQQIVTDGVTTTRYQYVSSCPNNEYAVVGGVSVCQTCTLYELVGAAHKCVSSCSASQVQFKYQCFTGLCKDILGVGSSFYSGLDKKCSQTCGDYFVYDQVSFQCSSTCPANSVYFVSGGQQICSSLCAGTNDYVTLDSRYAINGVGQCVQICPVGSFKELLQAGDTYKYCASQCAGKQYTVVAGEQTCVSACPVYAMEAGGVKRCYDSCGDSAQNKIQVVISGSETQCVSLCPLSHPFMAANGDLECIQTCPNLFYSLVGNVRKCLDSCSLNASVEVLFSVPSHQLCTGACGDQQMFLRDSGVVGTCVEVCPLAKNYYDSNRECQSECVPKVYRIDGAQKQCMAFCSNPYTRIVIDNDYQQCNLVCSGLTPYMKLDNICVSLCPVGTYLHDKICKLSCPSTMKYALFQSGHHICSTTCPNLIFSSQSGAQNLFCQDSCLSPNLFRNDVSSGYTQCLTQCGVGEYQHSTRECNAQNCLQDPASKFVSDWVCLLVCPDFVDLSDYSCKATCSGSFSGYVQQMVMSQNSRVCYPTCPTNFIDLRASSQLKSTGVCVTYCPTTETLYQEPFSATQFYCTQKCSGANMFVQPDLVYCGNTCTSTFFQQNETGHSFCISSCDMPLGRLSIYGITQCMVCPKYVSEVDQACLATCDFSNASLGAQICRMAGGARNPVTCPVYTNNAAPFLCIQACFTMRDGPWCVQDCSVTGKRFVPESGFDCASSCPYFYEFQQIFGVEQPRCNATCDYMRSTADVKECQRYCYSNSSLFINGLTYCSNCSATTTLFVSNLQFSCSQNNCAANQISQKICTDLNCDSIPVHSDFQNFTGFVCYDNLSFNYSTPAKTLQVSGMPVSAISPQGDFGTVLLQNGSALHFDGGAFTKIPVNEAVQLQSLTLPPLHDALHPVFTLKNSSILSSQLLERTDFLNNEAVKNMTGLDLNGKSGVNYLLTDKSLYFRGSCELDMCGRDQSGNAFQKLFNNKPFVHGMWTKIDLQKSGFSFEAGEVREISAFGLALLFTLKSGQKYVWGYNFNGRLCDANVDQIVISDFSAYDQISVSNNASVMSVGQTVFYCGASISQDAFDFSTVVSTPTQLELMFPQIMGWKFSDNTITGISSVQNGFVLRTNAQIFGVGQCVAFDCINFIGQKIFYSGNISLLQITSQNISIIGNSRSSIVFVYKIIQIVTEPIPETPNDKPTNEYIDQVQTLASNNKSSYLIIGILGVDVVAILASIYFGVKIRKHYKQRNELVEVTIKGVDQNEFLIPDDEYSIEQVNERLRYKEIMFDDDFGEF</sequence>